<comment type="caution">
    <text evidence="1">The sequence shown here is derived from an EMBL/GenBank/DDBJ whole genome shotgun (WGS) entry which is preliminary data.</text>
</comment>
<protein>
    <submittedName>
        <fullName evidence="1">Protein PSK SIMULATOR 1</fullName>
    </submittedName>
</protein>
<organism evidence="1 2">
    <name type="scientific">Citrus sinensis</name>
    <name type="common">Sweet orange</name>
    <name type="synonym">Citrus aurantium var. sinensis</name>
    <dbReference type="NCBI Taxonomy" id="2711"/>
    <lineage>
        <taxon>Eukaryota</taxon>
        <taxon>Viridiplantae</taxon>
        <taxon>Streptophyta</taxon>
        <taxon>Embryophyta</taxon>
        <taxon>Tracheophyta</taxon>
        <taxon>Spermatophyta</taxon>
        <taxon>Magnoliopsida</taxon>
        <taxon>eudicotyledons</taxon>
        <taxon>Gunneridae</taxon>
        <taxon>Pentapetalae</taxon>
        <taxon>rosids</taxon>
        <taxon>malvids</taxon>
        <taxon>Sapindales</taxon>
        <taxon>Rutaceae</taxon>
        <taxon>Aurantioideae</taxon>
        <taxon>Citrus</taxon>
    </lineage>
</organism>
<sequence>MARKRTRSKGNSGIQRKFAIGETVKVMANGWLMATSPKVSSKCLFVGWVLVGLKIEGYFVVINTMGGLCSRSSNVDNAPGESFPSVNGHFGLVYQPRELPMKVNNNSTPSPVGENVENKELAEPFSFPTVNAIAAYGTNLEDINDGIPRLPRALSNKSRSTKSKQVAVAKVSEVSSLLGRAGTVGLGKAVDVLDTLGSSMTSLNLGSGFTSGVTTKGNKITILAFEVANTIVKGANLMQSLSKENIKHLKEVVLPSEGVQNLISRDMDELLRIAAADKREELKVFSGEVVRFGNRCKDPQLHNLDRYFAKLGSELTPQNQLKEEARTIMDQLMTLVQYTAELYHELHALDRFEQDYRRKLQEEDNSNAAQRGDSLAILRAELKSQKKHVRSLQKKSLWSKILEEVMEKLVDTVHFLHLEIHEAFGSADGDRPVKGSQNSHKKLGSAGLALHYANIITQIDTLVSRSSSVPPNTRDALYQGLPPTIKSALRSKLQSFQVKEELTIQQIKAEMEKTLQWLVPIATNTTKAHHGFGWVGEWANAGSEMNRKPAGTDLLRIETLHHADKEKTEAYILELVVWLHHLVSQARAGNVGIRSPVKSPIRSPNQKAIPLSTNPPHPPSPMLTVEDQEMLRDVSKRKKTPGISKSQEFDTAKNRLSKHHRLTKSNSHSPTSETKRDPFPIRRPSSVPVIDFDIDRIKALDVIDRVDTIRSL</sequence>
<reference evidence="2" key="1">
    <citation type="journal article" date="2023" name="Hortic. Res.">
        <title>A chromosome-level phased genome enabling allele-level studies in sweet orange: a case study on citrus Huanglongbing tolerance.</title>
        <authorList>
            <person name="Wu B."/>
            <person name="Yu Q."/>
            <person name="Deng Z."/>
            <person name="Duan Y."/>
            <person name="Luo F."/>
            <person name="Gmitter F. Jr."/>
        </authorList>
    </citation>
    <scope>NUCLEOTIDE SEQUENCE [LARGE SCALE GENOMIC DNA]</scope>
    <source>
        <strain evidence="2">cv. Valencia</strain>
    </source>
</reference>
<proteinExistence type="predicted"/>
<gene>
    <name evidence="1" type="ORF">KPL71_016550</name>
</gene>
<name>A0ACB8KU87_CITSI</name>
<dbReference type="EMBL" id="CM039174">
    <property type="protein sequence ID" value="KAH9757965.1"/>
    <property type="molecule type" value="Genomic_DNA"/>
</dbReference>
<dbReference type="Proteomes" id="UP000829398">
    <property type="component" value="Chromosome 5"/>
</dbReference>
<evidence type="ECO:0000313" key="1">
    <source>
        <dbReference type="EMBL" id="KAH9757965.1"/>
    </source>
</evidence>
<evidence type="ECO:0000313" key="2">
    <source>
        <dbReference type="Proteomes" id="UP000829398"/>
    </source>
</evidence>
<keyword evidence="2" id="KW-1185">Reference proteome</keyword>
<accession>A0ACB8KU87</accession>